<proteinExistence type="predicted"/>
<evidence type="ECO:0000259" key="1">
    <source>
        <dbReference type="Pfam" id="PF01370"/>
    </source>
</evidence>
<dbReference type="Gene3D" id="3.90.25.10">
    <property type="entry name" value="UDP-galactose 4-epimerase, domain 1"/>
    <property type="match status" value="1"/>
</dbReference>
<organism evidence="2 3">
    <name type="scientific">Giardia intestinalis</name>
    <name type="common">Giardia lamblia</name>
    <dbReference type="NCBI Taxonomy" id="5741"/>
    <lineage>
        <taxon>Eukaryota</taxon>
        <taxon>Metamonada</taxon>
        <taxon>Diplomonadida</taxon>
        <taxon>Hexamitidae</taxon>
        <taxon>Giardiinae</taxon>
        <taxon>Giardia</taxon>
    </lineage>
</organism>
<name>V6TUV4_GIAIN</name>
<dbReference type="InterPro" id="IPR036291">
    <property type="entry name" value="NAD(P)-bd_dom_sf"/>
</dbReference>
<comment type="caution">
    <text evidence="2">The sequence shown here is derived from an EMBL/GenBank/DDBJ whole genome shotgun (WGS) entry which is preliminary data.</text>
</comment>
<dbReference type="OrthoDB" id="9402762at2759"/>
<dbReference type="EMBL" id="AHHH01000071">
    <property type="protein sequence ID" value="ESU42748.1"/>
    <property type="molecule type" value="Genomic_DNA"/>
</dbReference>
<dbReference type="AlphaFoldDB" id="V6TUV4"/>
<dbReference type="Pfam" id="PF01370">
    <property type="entry name" value="Epimerase"/>
    <property type="match status" value="1"/>
</dbReference>
<dbReference type="PANTHER" id="PTHR43245">
    <property type="entry name" value="BIFUNCTIONAL POLYMYXIN RESISTANCE PROTEIN ARNA"/>
    <property type="match status" value="1"/>
</dbReference>
<dbReference type="VEuPathDB" id="GiardiaDB:GL50581_2384"/>
<feature type="non-terminal residue" evidence="2">
    <location>
        <position position="1"/>
    </location>
</feature>
<sequence>VFMQNYSFIGKTILITGGCGFIGSHFVEACHTLGMTIYVLDNMSSGKNVFTTSSDCSSPLIYVTGDIRDKTAFSRLPQKIDFVIHLAAAISVAESITDPQKYMLTNVEGSRNVFQYAIDANASAVLSASTAAYYGDCGTSAITESFPYKGISPYAESKLGMERLGAEFQKNSRCRFIFCRFFNVYGPRQDPSSPYTGVMSIFMDKCAVRKPITIFGTGEQTRDFVFVKDLVIAGLNLLGQFEKFPIGASAVQQGDSKEIRCNAYTGKDAYPTVFNIGSGQSITVNELAELTKIVSGRPEVEVIHGEPRDGDILHSLSDCTRIRNATGWTASTMLRVGMSETWGWAAGEIPYLSGDLIKVSENELKASGFLAVGNLHGKDADVKEVGL</sequence>
<evidence type="ECO:0000313" key="3">
    <source>
        <dbReference type="Proteomes" id="UP000018040"/>
    </source>
</evidence>
<dbReference type="Gene3D" id="3.40.50.720">
    <property type="entry name" value="NAD(P)-binding Rossmann-like Domain"/>
    <property type="match status" value="1"/>
</dbReference>
<reference evidence="3" key="1">
    <citation type="submission" date="2012-02" db="EMBL/GenBank/DDBJ databases">
        <title>Genome sequencing of Giardia lamblia Genotypes A2 and B isolates (DH and GS) and comparative analysis with the genomes of Genotypes A1 and E (WB and Pig).</title>
        <authorList>
            <person name="Adam R."/>
            <person name="Dahlstrom E."/>
            <person name="Martens C."/>
            <person name="Bruno D."/>
            <person name="Barbian K."/>
            <person name="Porcella S.F."/>
            <person name="Nash T."/>
        </authorList>
    </citation>
    <scope>NUCLEOTIDE SEQUENCE</scope>
    <source>
        <strain evidence="3">GS</strain>
    </source>
</reference>
<evidence type="ECO:0000313" key="2">
    <source>
        <dbReference type="EMBL" id="ESU42748.1"/>
    </source>
</evidence>
<accession>V6TUV4</accession>
<gene>
    <name evidence="2" type="ORF">GSB_7982</name>
</gene>
<dbReference type="SUPFAM" id="SSF51735">
    <property type="entry name" value="NAD(P)-binding Rossmann-fold domains"/>
    <property type="match status" value="1"/>
</dbReference>
<dbReference type="VEuPathDB" id="GiardiaDB:GL50803_007982"/>
<feature type="domain" description="NAD-dependent epimerase/dehydratase" evidence="1">
    <location>
        <begin position="13"/>
        <end position="240"/>
    </location>
</feature>
<dbReference type="InterPro" id="IPR001509">
    <property type="entry name" value="Epimerase_deHydtase"/>
</dbReference>
<protein>
    <submittedName>
        <fullName evidence="2">NAD dependent epimerase/dehydratase family protein</fullName>
    </submittedName>
</protein>
<dbReference type="PANTHER" id="PTHR43245:SF13">
    <property type="entry name" value="UDP-D-APIOSE_UDP-D-XYLOSE SYNTHASE 2"/>
    <property type="match status" value="1"/>
</dbReference>
<dbReference type="VEuPathDB" id="GiardiaDB:DHA2_7982"/>
<dbReference type="VEuPathDB" id="GiardiaDB:QR46_3807"/>
<dbReference type="InterPro" id="IPR050177">
    <property type="entry name" value="Lipid_A_modif_metabolic_enz"/>
</dbReference>
<reference evidence="2 3" key="2">
    <citation type="journal article" date="2013" name="Genome Biol. Evol.">
        <title>Genome sequencing of Giardia lamblia genotypes A2 and B isolates (DH and GS) and comparative analysis with the genomes of genotypes A1 and E (WB and Pig).</title>
        <authorList>
            <person name="Adam R.D."/>
            <person name="Dahlstrom E.W."/>
            <person name="Martens C.A."/>
            <person name="Bruno D.P."/>
            <person name="Barbian K.D."/>
            <person name="Ricklefs S.M."/>
            <person name="Hernandez M.M."/>
            <person name="Narla N.P."/>
            <person name="Patel R.B."/>
            <person name="Porcella S.F."/>
            <person name="Nash T.E."/>
        </authorList>
    </citation>
    <scope>NUCLEOTIDE SEQUENCE [LARGE SCALE GENOMIC DNA]</scope>
    <source>
        <strain evidence="2 3">GS</strain>
    </source>
</reference>
<dbReference type="Proteomes" id="UP000018040">
    <property type="component" value="Unassembled WGS sequence"/>
</dbReference>